<dbReference type="AlphaFoldDB" id="A0AAV5E2R4"/>
<dbReference type="InterPro" id="IPR038595">
    <property type="entry name" value="LOR_sf"/>
</dbReference>
<accession>A0AAV5E2R4</accession>
<dbReference type="PANTHER" id="PTHR31087">
    <property type="match status" value="1"/>
</dbReference>
<evidence type="ECO:0000256" key="2">
    <source>
        <dbReference type="SAM" id="MobiDB-lite"/>
    </source>
</evidence>
<gene>
    <name evidence="3" type="primary">gb03860</name>
    <name evidence="3" type="ORF">PR202_gb03860</name>
</gene>
<dbReference type="InterPro" id="IPR007612">
    <property type="entry name" value="LOR"/>
</dbReference>
<dbReference type="InterPro" id="IPR025659">
    <property type="entry name" value="Tubby-like_C"/>
</dbReference>
<dbReference type="Pfam" id="PF04525">
    <property type="entry name" value="LOR"/>
    <property type="match status" value="1"/>
</dbReference>
<dbReference type="Proteomes" id="UP001054889">
    <property type="component" value="Unassembled WGS sequence"/>
</dbReference>
<evidence type="ECO:0000313" key="3">
    <source>
        <dbReference type="EMBL" id="GJN16836.1"/>
    </source>
</evidence>
<reference evidence="3" key="2">
    <citation type="submission" date="2021-12" db="EMBL/GenBank/DDBJ databases">
        <title>Resequencing data analysis of finger millet.</title>
        <authorList>
            <person name="Hatakeyama M."/>
            <person name="Aluri S."/>
            <person name="Balachadran M.T."/>
            <person name="Sivarajan S.R."/>
            <person name="Poveda L."/>
            <person name="Shimizu-Inatsugi R."/>
            <person name="Schlapbach R."/>
            <person name="Sreeman S.M."/>
            <person name="Shimizu K.K."/>
        </authorList>
    </citation>
    <scope>NUCLEOTIDE SEQUENCE</scope>
</reference>
<feature type="compositionally biased region" description="Polar residues" evidence="2">
    <location>
        <begin position="11"/>
        <end position="24"/>
    </location>
</feature>
<evidence type="ECO:0000256" key="1">
    <source>
        <dbReference type="ARBA" id="ARBA00005437"/>
    </source>
</evidence>
<organism evidence="3 4">
    <name type="scientific">Eleusine coracana subsp. coracana</name>
    <dbReference type="NCBI Taxonomy" id="191504"/>
    <lineage>
        <taxon>Eukaryota</taxon>
        <taxon>Viridiplantae</taxon>
        <taxon>Streptophyta</taxon>
        <taxon>Embryophyta</taxon>
        <taxon>Tracheophyta</taxon>
        <taxon>Spermatophyta</taxon>
        <taxon>Magnoliopsida</taxon>
        <taxon>Liliopsida</taxon>
        <taxon>Poales</taxon>
        <taxon>Poaceae</taxon>
        <taxon>PACMAD clade</taxon>
        <taxon>Chloridoideae</taxon>
        <taxon>Cynodonteae</taxon>
        <taxon>Eleusininae</taxon>
        <taxon>Eleusine</taxon>
    </lineage>
</organism>
<dbReference type="SUPFAM" id="SSF54518">
    <property type="entry name" value="Tubby C-terminal domain-like"/>
    <property type="match status" value="1"/>
</dbReference>
<dbReference type="EMBL" id="BQKI01000073">
    <property type="protein sequence ID" value="GJN16836.1"/>
    <property type="molecule type" value="Genomic_DNA"/>
</dbReference>
<evidence type="ECO:0000313" key="4">
    <source>
        <dbReference type="Proteomes" id="UP001054889"/>
    </source>
</evidence>
<protein>
    <recommendedName>
        <fullName evidence="5">Protein LURP-one-related 11</fullName>
    </recommendedName>
</protein>
<dbReference type="Gene3D" id="2.40.160.200">
    <property type="entry name" value="LURP1-related"/>
    <property type="match status" value="1"/>
</dbReference>
<comment type="caution">
    <text evidence="3">The sequence shown here is derived from an EMBL/GenBank/DDBJ whole genome shotgun (WGS) entry which is preliminary data.</text>
</comment>
<feature type="region of interest" description="Disordered" evidence="2">
    <location>
        <begin position="1"/>
        <end position="53"/>
    </location>
</feature>
<name>A0AAV5E2R4_ELECO</name>
<dbReference type="PANTHER" id="PTHR31087:SF145">
    <property type="entry name" value="OS01G0931600 PROTEIN"/>
    <property type="match status" value="1"/>
</dbReference>
<reference evidence="3" key="1">
    <citation type="journal article" date="2018" name="DNA Res.">
        <title>Multiple hybrid de novo genome assembly of finger millet, an orphan allotetraploid crop.</title>
        <authorList>
            <person name="Hatakeyama M."/>
            <person name="Aluri S."/>
            <person name="Balachadran M.T."/>
            <person name="Sivarajan S.R."/>
            <person name="Patrignani A."/>
            <person name="Gruter S."/>
            <person name="Poveda L."/>
            <person name="Shimizu-Inatsugi R."/>
            <person name="Baeten J."/>
            <person name="Francoijs K.J."/>
            <person name="Nataraja K.N."/>
            <person name="Reddy Y.A.N."/>
            <person name="Phadnis S."/>
            <person name="Ravikumar R.L."/>
            <person name="Schlapbach R."/>
            <person name="Sreeman S.M."/>
            <person name="Shimizu K.K."/>
        </authorList>
    </citation>
    <scope>NUCLEOTIDE SEQUENCE</scope>
</reference>
<evidence type="ECO:0008006" key="5">
    <source>
        <dbReference type="Google" id="ProtNLM"/>
    </source>
</evidence>
<keyword evidence="4" id="KW-1185">Reference proteome</keyword>
<comment type="similarity">
    <text evidence="1">Belongs to the LOR family.</text>
</comment>
<proteinExistence type="inferred from homology"/>
<sequence length="240" mass="26031">MSVGDQPGTGIPSQRPSASRCHQGTTTSSSTTSMAKIHPLPADSPFPSSADELQSQQLQKQAAVYNYTVWMKSLVFNGNGCTVYGADGGVAFRVDNYGCRGGRERENTHFFMDRAGNTLISIRRKSFGMFKRWEAFRYTNNGEEAKKPWFCVQKVHKNGAAVKVHGSTGRAYRIDGCSRKSDYRISGADDGAAVATIERKQTASGVVLGEDVLTLVVGAEVDHLLVLGLVVVCGLMNRCL</sequence>